<evidence type="ECO:0000313" key="2">
    <source>
        <dbReference type="WBParaSite" id="ACAC_0000650901-mRNA-1"/>
    </source>
</evidence>
<protein>
    <submittedName>
        <fullName evidence="2">DNA repair protein RecN</fullName>
    </submittedName>
</protein>
<accession>A0A0K0D8W4</accession>
<organism evidence="1 2">
    <name type="scientific">Angiostrongylus cantonensis</name>
    <name type="common">Rat lungworm</name>
    <dbReference type="NCBI Taxonomy" id="6313"/>
    <lineage>
        <taxon>Eukaryota</taxon>
        <taxon>Metazoa</taxon>
        <taxon>Ecdysozoa</taxon>
        <taxon>Nematoda</taxon>
        <taxon>Chromadorea</taxon>
        <taxon>Rhabditida</taxon>
        <taxon>Rhabditina</taxon>
        <taxon>Rhabditomorpha</taxon>
        <taxon>Strongyloidea</taxon>
        <taxon>Metastrongylidae</taxon>
        <taxon>Angiostrongylus</taxon>
    </lineage>
</organism>
<reference evidence="2" key="2">
    <citation type="submission" date="2017-02" db="UniProtKB">
        <authorList>
            <consortium name="WormBaseParasite"/>
        </authorList>
    </citation>
    <scope>IDENTIFICATION</scope>
</reference>
<reference evidence="1" key="1">
    <citation type="submission" date="2012-09" db="EMBL/GenBank/DDBJ databases">
        <authorList>
            <person name="Martin A.A."/>
        </authorList>
    </citation>
    <scope>NUCLEOTIDE SEQUENCE</scope>
</reference>
<dbReference type="Proteomes" id="UP000035642">
    <property type="component" value="Unassembled WGS sequence"/>
</dbReference>
<proteinExistence type="predicted"/>
<name>A0A0K0D8W4_ANGCA</name>
<dbReference type="AlphaFoldDB" id="A0A0K0D8W4"/>
<dbReference type="WBParaSite" id="ACAC_0000650901-mRNA-1">
    <property type="protein sequence ID" value="ACAC_0000650901-mRNA-1"/>
    <property type="gene ID" value="ACAC_0000650901"/>
</dbReference>
<sequence>LGRKLRQAYDQLTHYRVVKQLRKLLEKEEESVHILEKETLSFQKNMETVSCKFLYIGEIDALVPV</sequence>
<keyword evidence="1" id="KW-1185">Reference proteome</keyword>
<evidence type="ECO:0000313" key="1">
    <source>
        <dbReference type="Proteomes" id="UP000035642"/>
    </source>
</evidence>